<dbReference type="CDD" id="cd00200">
    <property type="entry name" value="WD40"/>
    <property type="match status" value="1"/>
</dbReference>
<feature type="compositionally biased region" description="Basic and acidic residues" evidence="9">
    <location>
        <begin position="319"/>
        <end position="330"/>
    </location>
</feature>
<feature type="region of interest" description="Disordered" evidence="9">
    <location>
        <begin position="519"/>
        <end position="565"/>
    </location>
</feature>
<keyword evidence="6" id="KW-0539">Nucleus</keyword>
<comment type="subcellular location">
    <subcellularLocation>
        <location evidence="1">Nucleus</location>
        <location evidence="1">Nucleolus</location>
    </subcellularLocation>
</comment>
<dbReference type="InterPro" id="IPR036322">
    <property type="entry name" value="WD40_repeat_dom_sf"/>
</dbReference>
<feature type="region of interest" description="Disordered" evidence="9">
    <location>
        <begin position="319"/>
        <end position="345"/>
    </location>
</feature>
<evidence type="ECO:0000256" key="6">
    <source>
        <dbReference type="ARBA" id="ARBA00023242"/>
    </source>
</evidence>
<dbReference type="Pfam" id="PF09384">
    <property type="entry name" value="UTP15_C"/>
    <property type="match status" value="1"/>
</dbReference>
<feature type="repeat" description="WD" evidence="8">
    <location>
        <begin position="119"/>
        <end position="160"/>
    </location>
</feature>
<feature type="compositionally biased region" description="Basic and acidic residues" evidence="9">
    <location>
        <begin position="538"/>
        <end position="548"/>
    </location>
</feature>
<dbReference type="SUPFAM" id="SSF50978">
    <property type="entry name" value="WD40 repeat-like"/>
    <property type="match status" value="1"/>
</dbReference>
<keyword evidence="5" id="KW-0677">Repeat</keyword>
<dbReference type="SMART" id="SM00320">
    <property type="entry name" value="WD40"/>
    <property type="match status" value="7"/>
</dbReference>
<sequence>MATSFKKTSIQQARISKEKTTPDGLYWKNLQTPVIIKEYGAITDVNFCPTSPYNFAVTNSMRVQLYRADDHQPVGTVSRFKDVVYSGSFRRDGGLLVAGTEDKLIKLFNPASRSLLRTFKGHTGPVHVTKFLDDQFRIFSGANDKTVRVWDIPTEKEIHIYQDHQDYIRSGVASMSSQDLFLTGSYDHTVRLWDARVSDSVMTVNHGGPVDSVLMFPNGGIFLSAGGNSVKVWDALAGGKLLATLTNHHKTVTSLCFCSNYERFMSASLDKHVKVYDVATYQVVHTLTYSAPILSHAVSPDDQVLVVGMADKMLSIQHRKEEKESDEHKVRQTRKSGRTRGHAHTMRTFVPSKTDSIVTMKRKELLAPYDKHLKTFNHHKALDAALSLRIRKTTPEVTVSVLQELIRRGHIRPALSGRDDSSLCMLLQFIQKNLSNPQFMGTLLDIFNMILDIYGMSELVNSGPIQSLILRIKELINTEVHLMKSVQEIMGSLNLLFNAAENNAVPTRSSSVEKVEDMEIDTNLTNGRSTVGSKSKAKKEGSDTERKSTLMSIGSLASSNNGVNV</sequence>
<feature type="compositionally biased region" description="Basic residues" evidence="9">
    <location>
        <begin position="331"/>
        <end position="345"/>
    </location>
</feature>
<evidence type="ECO:0000256" key="8">
    <source>
        <dbReference type="PROSITE-ProRule" id="PRU00221"/>
    </source>
</evidence>
<reference evidence="12" key="1">
    <citation type="submission" date="2025-08" db="UniProtKB">
        <authorList>
            <consortium name="RefSeq"/>
        </authorList>
    </citation>
    <scope>IDENTIFICATION</scope>
</reference>
<dbReference type="RefSeq" id="XP_012938578.1">
    <property type="nucleotide sequence ID" value="XM_013083124.2"/>
</dbReference>
<dbReference type="PROSITE" id="PS50082">
    <property type="entry name" value="WD_REPEATS_2"/>
    <property type="match status" value="3"/>
</dbReference>
<dbReference type="PROSITE" id="PS50294">
    <property type="entry name" value="WD_REPEATS_REGION"/>
    <property type="match status" value="1"/>
</dbReference>
<keyword evidence="3" id="KW-0698">rRNA processing</keyword>
<evidence type="ECO:0000256" key="1">
    <source>
        <dbReference type="ARBA" id="ARBA00004604"/>
    </source>
</evidence>
<keyword evidence="11" id="KW-1185">Reference proteome</keyword>
<feature type="repeat" description="WD" evidence="8">
    <location>
        <begin position="245"/>
        <end position="286"/>
    </location>
</feature>
<dbReference type="Proteomes" id="UP000694888">
    <property type="component" value="Unplaced"/>
</dbReference>
<dbReference type="Gene3D" id="2.130.10.10">
    <property type="entry name" value="YVTN repeat-like/Quinoprotein amine dehydrogenase"/>
    <property type="match status" value="2"/>
</dbReference>
<evidence type="ECO:0000256" key="7">
    <source>
        <dbReference type="ARBA" id="ARBA00045437"/>
    </source>
</evidence>
<organism evidence="11 12">
    <name type="scientific">Aplysia californica</name>
    <name type="common">California sea hare</name>
    <dbReference type="NCBI Taxonomy" id="6500"/>
    <lineage>
        <taxon>Eukaryota</taxon>
        <taxon>Metazoa</taxon>
        <taxon>Spiralia</taxon>
        <taxon>Lophotrochozoa</taxon>
        <taxon>Mollusca</taxon>
        <taxon>Gastropoda</taxon>
        <taxon>Heterobranchia</taxon>
        <taxon>Euthyneura</taxon>
        <taxon>Tectipleura</taxon>
        <taxon>Aplysiida</taxon>
        <taxon>Aplysioidea</taxon>
        <taxon>Aplysiidae</taxon>
        <taxon>Aplysia</taxon>
    </lineage>
</organism>
<evidence type="ECO:0000256" key="2">
    <source>
        <dbReference type="ARBA" id="ARBA00018260"/>
    </source>
</evidence>
<gene>
    <name evidence="12" type="primary">LOC101860064</name>
</gene>
<evidence type="ECO:0000259" key="10">
    <source>
        <dbReference type="Pfam" id="PF09384"/>
    </source>
</evidence>
<dbReference type="InterPro" id="IPR001680">
    <property type="entry name" value="WD40_rpt"/>
</dbReference>
<proteinExistence type="predicted"/>
<dbReference type="PANTHER" id="PTHR19924">
    <property type="entry name" value="UTP15 U3 SMALL NUCLEOLAR RNA-ASSOCIATED PROTEIN 15 FAMILY MEMBER"/>
    <property type="match status" value="1"/>
</dbReference>
<dbReference type="InterPro" id="IPR020472">
    <property type="entry name" value="WD40_PAC1"/>
</dbReference>
<evidence type="ECO:0000313" key="11">
    <source>
        <dbReference type="Proteomes" id="UP000694888"/>
    </source>
</evidence>
<feature type="compositionally biased region" description="Polar residues" evidence="9">
    <location>
        <begin position="522"/>
        <end position="533"/>
    </location>
</feature>
<dbReference type="PRINTS" id="PR00320">
    <property type="entry name" value="GPROTEINBRPT"/>
</dbReference>
<evidence type="ECO:0000256" key="5">
    <source>
        <dbReference type="ARBA" id="ARBA00022737"/>
    </source>
</evidence>
<feature type="repeat" description="WD" evidence="8">
    <location>
        <begin position="161"/>
        <end position="203"/>
    </location>
</feature>
<evidence type="ECO:0000256" key="3">
    <source>
        <dbReference type="ARBA" id="ARBA00022552"/>
    </source>
</evidence>
<dbReference type="InterPro" id="IPR019775">
    <property type="entry name" value="WD40_repeat_CS"/>
</dbReference>
<feature type="domain" description="U3 small nucleolar RNA-associated protein 15 C-terminal" evidence="10">
    <location>
        <begin position="350"/>
        <end position="496"/>
    </location>
</feature>
<evidence type="ECO:0000313" key="12">
    <source>
        <dbReference type="RefSeq" id="XP_012938578.1"/>
    </source>
</evidence>
<dbReference type="PANTHER" id="PTHR19924:SF26">
    <property type="entry name" value="U3 SMALL NUCLEOLAR RNA-ASSOCIATED PROTEIN 15 HOMOLOG"/>
    <property type="match status" value="1"/>
</dbReference>
<dbReference type="GeneID" id="101860064"/>
<name>A0ABM1A0X2_APLCA</name>
<dbReference type="PROSITE" id="PS00678">
    <property type="entry name" value="WD_REPEATS_1"/>
    <property type="match status" value="1"/>
</dbReference>
<dbReference type="Pfam" id="PF00400">
    <property type="entry name" value="WD40"/>
    <property type="match status" value="4"/>
</dbReference>
<feature type="compositionally biased region" description="Polar residues" evidence="9">
    <location>
        <begin position="549"/>
        <end position="565"/>
    </location>
</feature>
<comment type="function">
    <text evidence="7">Ribosome biogenesis factor. Involved in nucleolar processing of pre-18S ribosomal RNA. Required for optimal pre-ribosomal RNA transcription by RNA polymerase I. Part of the small subunit (SSU) processome, first precursor of the small eukaryotic ribosomal subunit. During the assembly of the SSU processome in the nucleolus, many ribosome biogenesis factors, an RNA chaperone and ribosomal proteins associate with the nascent pre-rRNA and work in concert to generate RNA folding, modifications, rearrangements and cleavage as well as targeted degradation of pre-ribosomal RNA by the RNA exosome.</text>
</comment>
<evidence type="ECO:0000256" key="4">
    <source>
        <dbReference type="ARBA" id="ARBA00022574"/>
    </source>
</evidence>
<accession>A0ABM1A0X2</accession>
<dbReference type="InterPro" id="IPR018983">
    <property type="entry name" value="U3_snoRNA-assocProt_15_C"/>
</dbReference>
<protein>
    <recommendedName>
        <fullName evidence="2">U3 small nucleolar RNA-associated protein 15 homolog</fullName>
    </recommendedName>
</protein>
<dbReference type="InterPro" id="IPR015943">
    <property type="entry name" value="WD40/YVTN_repeat-like_dom_sf"/>
</dbReference>
<evidence type="ECO:0000256" key="9">
    <source>
        <dbReference type="SAM" id="MobiDB-lite"/>
    </source>
</evidence>
<keyword evidence="4 8" id="KW-0853">WD repeat</keyword>